<comment type="caution">
    <text evidence="1">The sequence shown here is derived from an EMBL/GenBank/DDBJ whole genome shotgun (WGS) entry which is preliminary data.</text>
</comment>
<keyword evidence="2" id="KW-1185">Reference proteome</keyword>
<reference evidence="1 2" key="1">
    <citation type="submission" date="2019-11" db="EMBL/GenBank/DDBJ databases">
        <title>Characterization of Elizabethkingia argenteiflava sp. nov., isolated from inner surface of Soybean Pods.</title>
        <authorList>
            <person name="Mo S."/>
        </authorList>
    </citation>
    <scope>NUCLEOTIDE SEQUENCE [LARGE SCALE GENOMIC DNA]</scope>
    <source>
        <strain evidence="1 2">YB22</strain>
    </source>
</reference>
<dbReference type="AlphaFoldDB" id="A0A845PP63"/>
<dbReference type="EMBL" id="JAAABJ010000036">
    <property type="protein sequence ID" value="NAW49882.1"/>
    <property type="molecule type" value="Genomic_DNA"/>
</dbReference>
<name>A0A845PP63_9FLAO</name>
<gene>
    <name evidence="1" type="ORF">GNY06_00165</name>
</gene>
<evidence type="ECO:0000313" key="2">
    <source>
        <dbReference type="Proteomes" id="UP000553459"/>
    </source>
</evidence>
<dbReference type="Proteomes" id="UP000553459">
    <property type="component" value="Unassembled WGS sequence"/>
</dbReference>
<evidence type="ECO:0000313" key="1">
    <source>
        <dbReference type="EMBL" id="NAW49882.1"/>
    </source>
</evidence>
<organism evidence="1 2">
    <name type="scientific">Elizabethkingia argenteiflava</name>
    <dbReference type="NCBI Taxonomy" id="2681556"/>
    <lineage>
        <taxon>Bacteria</taxon>
        <taxon>Pseudomonadati</taxon>
        <taxon>Bacteroidota</taxon>
        <taxon>Flavobacteriia</taxon>
        <taxon>Flavobacteriales</taxon>
        <taxon>Weeksellaceae</taxon>
        <taxon>Elizabethkingia</taxon>
    </lineage>
</organism>
<dbReference type="RefSeq" id="WP_166518298.1">
    <property type="nucleotide sequence ID" value="NZ_JAAABJ010000036.1"/>
</dbReference>
<accession>A0A845PP63</accession>
<protein>
    <submittedName>
        <fullName evidence="1">Uncharacterized protein</fullName>
    </submittedName>
</protein>
<proteinExistence type="predicted"/>
<sequence length="191" mass="21266">MRKIITSLNDPYTGNLAQQLQDHYSSLLDGLIAKGTGAFTFGSDKTDRYSDNALKKIKLPETIYWEQENRKDSTFHSYDVITNLEPETSAVTLERIKDLVLNAYSYPGFKLGKVSNVVNGGSKLVFGSVVDAKAPSTYLVPGGLIEQQAITGGIMNITNPHHTFYKGTTSWVFFKYKNHFFVTTHGEGINM</sequence>